<dbReference type="GO" id="GO:0070531">
    <property type="term" value="C:BRCA1-A complex"/>
    <property type="evidence" value="ECO:0007669"/>
    <property type="project" value="TreeGrafter"/>
</dbReference>
<dbReference type="SMART" id="SM00248">
    <property type="entry name" value="ANK"/>
    <property type="match status" value="2"/>
</dbReference>
<dbReference type="InterPro" id="IPR002110">
    <property type="entry name" value="Ankyrin_rpt"/>
</dbReference>
<evidence type="ECO:0000313" key="8">
    <source>
        <dbReference type="Proteomes" id="UP000663838"/>
    </source>
</evidence>
<keyword evidence="1" id="KW-0677">Repeat</keyword>
<keyword evidence="2 3" id="KW-0040">ANK repeat</keyword>
<dbReference type="Proteomes" id="UP000663838">
    <property type="component" value="Unassembled WGS sequence"/>
</dbReference>
<dbReference type="SUPFAM" id="SSF56399">
    <property type="entry name" value="ADP-ribosylation"/>
    <property type="match status" value="1"/>
</dbReference>
<name>A0A820WLK4_9BILA</name>
<organism evidence="7 8">
    <name type="scientific">Rotaria socialis</name>
    <dbReference type="NCBI Taxonomy" id="392032"/>
    <lineage>
        <taxon>Eukaryota</taxon>
        <taxon>Metazoa</taxon>
        <taxon>Spiralia</taxon>
        <taxon>Gnathifera</taxon>
        <taxon>Rotifera</taxon>
        <taxon>Eurotatoria</taxon>
        <taxon>Bdelloidea</taxon>
        <taxon>Philodinida</taxon>
        <taxon>Philodinidae</taxon>
        <taxon>Rotaria</taxon>
    </lineage>
</organism>
<evidence type="ECO:0000313" key="7">
    <source>
        <dbReference type="EMBL" id="CAF4519380.1"/>
    </source>
</evidence>
<dbReference type="GO" id="GO:0085020">
    <property type="term" value="P:protein K6-linked ubiquitination"/>
    <property type="evidence" value="ECO:0007669"/>
    <property type="project" value="TreeGrafter"/>
</dbReference>
<dbReference type="PROSITE" id="PS50088">
    <property type="entry name" value="ANK_REPEAT"/>
    <property type="match status" value="1"/>
</dbReference>
<dbReference type="EMBL" id="CAJNYV010005024">
    <property type="protein sequence ID" value="CAF3716745.1"/>
    <property type="molecule type" value="Genomic_DNA"/>
</dbReference>
<dbReference type="EMBL" id="CAJNYD010001337">
    <property type="protein sequence ID" value="CAF3331167.1"/>
    <property type="molecule type" value="Genomic_DNA"/>
</dbReference>
<dbReference type="PANTHER" id="PTHR24171:SF8">
    <property type="entry name" value="BRCA1-ASSOCIATED RING DOMAIN PROTEIN 1"/>
    <property type="match status" value="1"/>
</dbReference>
<evidence type="ECO:0000313" key="5">
    <source>
        <dbReference type="EMBL" id="CAF3716745.1"/>
    </source>
</evidence>
<protein>
    <submittedName>
        <fullName evidence="7">Uncharacterized protein</fullName>
    </submittedName>
</protein>
<evidence type="ECO:0000256" key="1">
    <source>
        <dbReference type="ARBA" id="ARBA00022737"/>
    </source>
</evidence>
<dbReference type="EMBL" id="CAJOBO010002269">
    <property type="protein sequence ID" value="CAF4441557.1"/>
    <property type="molecule type" value="Genomic_DNA"/>
</dbReference>
<dbReference type="Pfam" id="PF12796">
    <property type="entry name" value="Ank_2"/>
    <property type="match status" value="1"/>
</dbReference>
<proteinExistence type="predicted"/>
<dbReference type="Gene3D" id="3.90.176.10">
    <property type="entry name" value="Toxin ADP-ribosyltransferase, Chain A, domain 1"/>
    <property type="match status" value="1"/>
</dbReference>
<comment type="caution">
    <text evidence="7">The sequence shown here is derived from an EMBL/GenBank/DDBJ whole genome shotgun (WGS) entry which is preliminary data.</text>
</comment>
<feature type="repeat" description="ANK" evidence="3">
    <location>
        <begin position="61"/>
        <end position="82"/>
    </location>
</feature>
<reference evidence="7" key="1">
    <citation type="submission" date="2021-02" db="EMBL/GenBank/DDBJ databases">
        <authorList>
            <person name="Nowell W R."/>
        </authorList>
    </citation>
    <scope>NUCLEOTIDE SEQUENCE</scope>
</reference>
<dbReference type="AlphaFoldDB" id="A0A820WLK4"/>
<dbReference type="Proteomes" id="UP000663851">
    <property type="component" value="Unassembled WGS sequence"/>
</dbReference>
<dbReference type="PROSITE" id="PS50297">
    <property type="entry name" value="ANK_REP_REGION"/>
    <property type="match status" value="1"/>
</dbReference>
<evidence type="ECO:0000313" key="4">
    <source>
        <dbReference type="EMBL" id="CAF3331167.1"/>
    </source>
</evidence>
<accession>A0A820WLK4</accession>
<dbReference type="GO" id="GO:0031436">
    <property type="term" value="C:BRCA1-BARD1 complex"/>
    <property type="evidence" value="ECO:0007669"/>
    <property type="project" value="TreeGrafter"/>
</dbReference>
<dbReference type="Proteomes" id="UP000663865">
    <property type="component" value="Unassembled WGS sequence"/>
</dbReference>
<dbReference type="EMBL" id="CAJOBS010000192">
    <property type="protein sequence ID" value="CAF4519380.1"/>
    <property type="molecule type" value="Genomic_DNA"/>
</dbReference>
<dbReference type="PANTHER" id="PTHR24171">
    <property type="entry name" value="ANKYRIN REPEAT DOMAIN-CONTAINING PROTEIN 39-RELATED"/>
    <property type="match status" value="1"/>
</dbReference>
<dbReference type="Proteomes" id="UP000663833">
    <property type="component" value="Unassembled WGS sequence"/>
</dbReference>
<evidence type="ECO:0000313" key="6">
    <source>
        <dbReference type="EMBL" id="CAF4441557.1"/>
    </source>
</evidence>
<evidence type="ECO:0000256" key="3">
    <source>
        <dbReference type="PROSITE-ProRule" id="PRU00023"/>
    </source>
</evidence>
<dbReference type="Gene3D" id="1.25.40.20">
    <property type="entry name" value="Ankyrin repeat-containing domain"/>
    <property type="match status" value="1"/>
</dbReference>
<dbReference type="GO" id="GO:0004842">
    <property type="term" value="F:ubiquitin-protein transferase activity"/>
    <property type="evidence" value="ECO:0007669"/>
    <property type="project" value="TreeGrafter"/>
</dbReference>
<evidence type="ECO:0000256" key="2">
    <source>
        <dbReference type="ARBA" id="ARBA00023043"/>
    </source>
</evidence>
<sequence>MEAKVKSWFKKKHNGQQRILEDPHKGEASEFYFACRNGDIDKVKQMLPIIPYHQLNQLEPNGSTALHAATYFGHLDIVRLLLHEYGSQRHLRNRHGFTAYEEAETDEMRQLYHRPSGENRFNDDSMVIKEAFEIISLATNKTETDGSDDDDNAKKPDERYFISYEKNEMQMCLDGLSGVKALFQSPVGRSIMKNGMKLKLCKGAGYSDEEYKYVTSKKYRHDALKKVLDEHVPTNHPDYQQCCELLKEYIQQGTIESLFTLYTMDTPFYRQSSMLSNTLGFPFFFHLADLKQRYYQGYSYRGTRLTRDKLNEYRWALKNKDSILSPLTFASTSMVRDVAEDFADKPSSSSSDKIRTIFIYHFPQPCDTAINLSEIPEYKLPCISFFKNEQEILVGPRTYFKVTKIEPDQCKEQYTIYLENLCGEQKTVLQAIKILLGDDMKNKTSKKLRD</sequence>
<dbReference type="SUPFAM" id="SSF48403">
    <property type="entry name" value="Ankyrin repeat"/>
    <property type="match status" value="1"/>
</dbReference>
<dbReference type="InterPro" id="IPR036770">
    <property type="entry name" value="Ankyrin_rpt-contain_sf"/>
</dbReference>
<gene>
    <name evidence="6" type="ORF">HFQ381_LOCUS23165</name>
    <name evidence="5" type="ORF">KIK155_LOCUS27708</name>
    <name evidence="4" type="ORF">LUA448_LOCUS11087</name>
    <name evidence="7" type="ORF">TOA249_LOCUS4892</name>
</gene>